<dbReference type="AlphaFoldDB" id="A0A7W4K6G0"/>
<dbReference type="RefSeq" id="WP_182955936.1">
    <property type="nucleotide sequence ID" value="NZ_JABEQM010000003.1"/>
</dbReference>
<feature type="compositionally biased region" description="Pro residues" evidence="1">
    <location>
        <begin position="400"/>
        <end position="410"/>
    </location>
</feature>
<dbReference type="SUPFAM" id="SSF55874">
    <property type="entry name" value="ATPase domain of HSP90 chaperone/DNA topoisomerase II/histidine kinase"/>
    <property type="match status" value="1"/>
</dbReference>
<dbReference type="EMBL" id="JABEQM010000003">
    <property type="protein sequence ID" value="MBB2201137.1"/>
    <property type="molecule type" value="Genomic_DNA"/>
</dbReference>
<proteinExistence type="predicted"/>
<dbReference type="Proteomes" id="UP000578030">
    <property type="component" value="Unassembled WGS sequence"/>
</dbReference>
<keyword evidence="2" id="KW-0067">ATP-binding</keyword>
<keyword evidence="2" id="KW-0547">Nucleotide-binding</keyword>
<keyword evidence="3" id="KW-1185">Reference proteome</keyword>
<evidence type="ECO:0000313" key="3">
    <source>
        <dbReference type="Proteomes" id="UP000578030"/>
    </source>
</evidence>
<feature type="compositionally biased region" description="Basic and acidic residues" evidence="1">
    <location>
        <begin position="429"/>
        <end position="455"/>
    </location>
</feature>
<dbReference type="GO" id="GO:0005524">
    <property type="term" value="F:ATP binding"/>
    <property type="evidence" value="ECO:0007669"/>
    <property type="project" value="UniProtKB-KW"/>
</dbReference>
<feature type="region of interest" description="Disordered" evidence="1">
    <location>
        <begin position="388"/>
        <end position="455"/>
    </location>
</feature>
<dbReference type="InterPro" id="IPR036890">
    <property type="entry name" value="HATPase_C_sf"/>
</dbReference>
<comment type="caution">
    <text evidence="2">The sequence shown here is derived from an EMBL/GenBank/DDBJ whole genome shotgun (WGS) entry which is preliminary data.</text>
</comment>
<evidence type="ECO:0000313" key="2">
    <source>
        <dbReference type="EMBL" id="MBB2201137.1"/>
    </source>
</evidence>
<name>A0A7W4K6G0_9PROT</name>
<accession>A0A7W4K6G0</accession>
<organism evidence="2 3">
    <name type="scientific">Gluconacetobacter tumulisoli</name>
    <dbReference type="NCBI Taxonomy" id="1286189"/>
    <lineage>
        <taxon>Bacteria</taxon>
        <taxon>Pseudomonadati</taxon>
        <taxon>Pseudomonadota</taxon>
        <taxon>Alphaproteobacteria</taxon>
        <taxon>Acetobacterales</taxon>
        <taxon>Acetobacteraceae</taxon>
        <taxon>Gluconacetobacter</taxon>
    </lineage>
</organism>
<evidence type="ECO:0000256" key="1">
    <source>
        <dbReference type="SAM" id="MobiDB-lite"/>
    </source>
</evidence>
<gene>
    <name evidence="2" type="ORF">HLH28_06000</name>
</gene>
<protein>
    <submittedName>
        <fullName evidence="2">ATP-binding protein</fullName>
    </submittedName>
</protein>
<sequence length="595" mass="66435">MSDTFTVSALRVANESFLVASMIERCPKTMMIRELVVNGIEAAANAPAGQRKIHIDAQRINDATKLCIWNTGPGLSPEELLRITDLASSLRKENSLDKNFGMGAKVASLPSNRYGLRYRSCKAGRVSEVMLGQRNGVYGRLRQGSDGQEVIDVSDQVRAEGLYDLDQDWTEVLLLGNSAEQNTVLSPYDESPRVGADWLPRYLEQRFFRLPARIDVLLSPDVTARRGTFRLRGMVDRLAGFQRIESVTTPNNIILHYGFHAPSGVAPGTSGNGQSAIVHRGEMYDVTSRKSWAREAPIFGIPFGAAFISVFVELPDDYPVWPEAYRQFLRFRGGDQKQVFMVAFAPVVRTFMPDWLKQLIQSLGPQQAEYLDEINDELRDLLAELEVPPSNQGQPAGYDPAPPPSPPKPSKPTTDRANQPSRELPLEQPPREQPPRPREDEPEKPRPRTYERPPEIIGLRDEALIAERGLNGRAAKYFPQSHQLFLNLTYPAVADLAERLAQGAAMEDPTQDEEALRLAAIEVAEWCITRKISRALVYSLAKRGAGWHPEEVNRAQSPECLTLVADDWHNMLDIGQRRLATTLPTYVATSMTQVG</sequence>
<reference evidence="2 3" key="1">
    <citation type="submission" date="2020-04" db="EMBL/GenBank/DDBJ databases">
        <title>Description of novel Gluconacetobacter.</title>
        <authorList>
            <person name="Sombolestani A."/>
        </authorList>
    </citation>
    <scope>NUCLEOTIDE SEQUENCE [LARGE SCALE GENOMIC DNA]</scope>
    <source>
        <strain evidence="2 3">LMG 27802</strain>
    </source>
</reference>